<feature type="compositionally biased region" description="Polar residues" evidence="1">
    <location>
        <begin position="2294"/>
        <end position="2304"/>
    </location>
</feature>
<feature type="region of interest" description="Disordered" evidence="1">
    <location>
        <begin position="1894"/>
        <end position="1918"/>
    </location>
</feature>
<feature type="region of interest" description="Disordered" evidence="1">
    <location>
        <begin position="1131"/>
        <end position="1152"/>
    </location>
</feature>
<feature type="region of interest" description="Disordered" evidence="1">
    <location>
        <begin position="496"/>
        <end position="567"/>
    </location>
</feature>
<dbReference type="RefSeq" id="XP_067924642.1">
    <property type="nucleotide sequence ID" value="XM_068063381.1"/>
</dbReference>
<feature type="compositionally biased region" description="Polar residues" evidence="1">
    <location>
        <begin position="1449"/>
        <end position="1485"/>
    </location>
</feature>
<feature type="region of interest" description="Disordered" evidence="1">
    <location>
        <begin position="1"/>
        <end position="56"/>
    </location>
</feature>
<feature type="region of interest" description="Disordered" evidence="1">
    <location>
        <begin position="2033"/>
        <end position="2071"/>
    </location>
</feature>
<feature type="compositionally biased region" description="Polar residues" evidence="1">
    <location>
        <begin position="95"/>
        <end position="112"/>
    </location>
</feature>
<feature type="region of interest" description="Disordered" evidence="1">
    <location>
        <begin position="1190"/>
        <end position="1255"/>
    </location>
</feature>
<sequence length="2318" mass="245977">MEPSPSPGSMPYASAAGCDPSPGQARRMERPLRPSPCEGETGSPPALRSPSASVPECADCSRLLPPLECVSNAFVCDEFGLPFLISSEGLPGEPSVSSFCQSVGNPPSMSSSHGDDALRDTGDTSPSSEAITSIFQHSERYSADSRLKAEGGYPALPFSSLRDFDAPVYPHASDFVGRGENGSPGAQLPRALSSQTLPGKVDALGSANSASEILVSGAPVRATLGTPGSGRGGSHQESGSSTGSDAEEFLNFLAGTGVKAPCRSPLGSPSPLSATPATRRTATLWQPFTDQSTRATSLTRTGGTPSFPSAYTKAPVIIPSSESPVNEEVVPTTSAPLQQKPASGDCASGDLTHREKSSEGVEEFARANEGELWHRFSPHGGCSSPFEGIVHRAQTGTEAAVPSVPPSCQSVESMLEGPAVHVSASTCRGSKSRECFEAGDTDAFLEGVEKGDEGRHGSISYRKSSRDRRQSLCSDAVAVRGGKQLPGVTDALECGWADGSKGRRSRGGSNLSRRGSSCRWSDCDGRRRGSATSEKAAASSGVSAPSSLECPGESRQAWDGGHASSGSLDEDITSFVTALHEFVATANVRLGSSHRRWSCESSGSSREEEPVSIPVSSGESSRCISPRLADPRECSPISHCLPPSMEHAAGAASACTTPRRAGHGGPATEEEAAALPSFPLASRVTASRGTSLDFSSDRAGGLCSEGIGVAGKVCFNRQSSVVSFKLNEEDRSARFRLSSQLEDGGLSSSCQLESVLSRIIRRSCSADALKVAGTAGFSSLLSGAGAQRIKSPPKRKEAATTAARERDVGCSGLAGNGTQEDVLSRLGTACSTTVGQKPCPGQRIRVDRSTSMNTFACGLSFARTNTGGFSSPLQTASVFGRGSTFGSGESFGLNLVGGGGAGSRDVQFECCIMEGNCEAAMDRKSCSRRGSALSVQATNIPASQRELRLIGQFYDYRCRHSLVWEHVPESSASSASRSVSNAAKESTFADVEERRASGLLQLQRQLDDLRQRLNQFYLVRTDLTSVCDESGSLVCCYVRGDIDQKGPPKSGKAMNAVEARGATESEAEEGTESKSIEEKEPLCFEQLMLLSVKRTSQRAHVTGGGDSASHRRKTTARIQAEVFVVYPRGRKNQSRLRSRTATGKGPDQELGWFPFPVEPEERKEMLQALLHSPWAVQSAGKAHECGSCHRLSLPVTDSSNRGVPRGRSRRSTGCSTVGPPQRLLTVPSQSRCSSRSSARSRTSSPGQRRASGGPWCSAVKPLCEPSPDTEAAGLQTHFDEEKIPVATGSGLKEAHIAGRIAVMASKGDGQGTAAFAMEARVCKTGEEINTHISSAGAVTGGVEPPCFPESSGEEARSTGAATAEPSRSEASVSTGGLSSTIHVQADAEAKKSDLAAVQRGACVSATPPKPSDPSSASQPRRDPRCTNDPPNAAIGTTIGETSEVFPSADSASGSHGGFTTNTDTLDCTSVTREGEGQSKSLQNAPTKRGELVGQVRRQTSVFSSCVVPDFLCQNPPPGFGVETQDDRTVVVATASGWQERHAHGETGSKLDPETAKDGVIHHCRLPCREHTLRWSEPPQQDCTNPSQQVEATISVRGQSAAKEPGPPGPSVSAGPLPVDLMTALVQQLSLHGHPTGDRNRLAHTLPRSLASSLCSAGRAPARQTPASVAHIDRGGSRGDASAAIEAAAATLLQNRAACSGVVSASIAASGKGAASRGSFFESTSIGPGAGGATDDIFHFKEHCTVFISWIPRVARADDHRQKELMEKRLKFLLEVGLKVRGIQRVALFPPRGSHCCLIFETPQAAASFIRQYGGSTYTTTTERFKAEICAAHDVAFDRGIERVFIRIEEFKPQMLQSTSQLHHNGGSPVASSLQSFRHHAMPSGSHALQQHIPDRRQHTPQRQAPPGMDGRSPAVCGDVSQPRAQATVPMQLAQRLEKHRQQQLLLLQQLRQQRLASSEASPPSSCPGVRGPGGTIDSHETMFLHAESAGGRVLLEQQLPGATNWHAPRSGKTELPQHQCQQPSMVSRALEDVAPPWNSGSEPSGSRTALSHEGIRDSPGAELSGSVSGRTVVPPFPTYNREQRLEACRAQLLSHFSPEEQELKKIWRALAGREEQQVALCSTPSINTAVSPARHPPKQPQLQSEGGGTESCCRETHTHYSRGTASISAKHRSDQWRGEREHQPTQHQSRGASSKQEQAQTGDSGFPSERSKRFGGSGGFQQHYKHQQAFGRHNCFPVQPQKVQEEFHRQQLLGQEDQRRQRLLLQHLQVVERLQQQQVAGSRQGEHAVPHPYDQSSPGCSTSQDQHRGGRQGSSRPR</sequence>
<feature type="compositionally biased region" description="Polar residues" evidence="1">
    <location>
        <begin position="614"/>
        <end position="623"/>
    </location>
</feature>
<evidence type="ECO:0000313" key="2">
    <source>
        <dbReference type="EMBL" id="PHJ22965.1"/>
    </source>
</evidence>
<feature type="region of interest" description="Disordered" evidence="1">
    <location>
        <begin position="2127"/>
        <end position="2221"/>
    </location>
</feature>
<feature type="region of interest" description="Disordered" evidence="1">
    <location>
        <begin position="1334"/>
        <end position="1377"/>
    </location>
</feature>
<gene>
    <name evidence="2" type="ORF">CSUI_003183</name>
</gene>
<feature type="compositionally biased region" description="Basic and acidic residues" evidence="1">
    <location>
        <begin position="351"/>
        <end position="362"/>
    </location>
</feature>
<feature type="compositionally biased region" description="Polar residues" evidence="1">
    <location>
        <begin position="2038"/>
        <end position="2049"/>
    </location>
</feature>
<organism evidence="2 3">
    <name type="scientific">Cystoisospora suis</name>
    <dbReference type="NCBI Taxonomy" id="483139"/>
    <lineage>
        <taxon>Eukaryota</taxon>
        <taxon>Sar</taxon>
        <taxon>Alveolata</taxon>
        <taxon>Apicomplexa</taxon>
        <taxon>Conoidasida</taxon>
        <taxon>Coccidia</taxon>
        <taxon>Eucoccidiorida</taxon>
        <taxon>Eimeriorina</taxon>
        <taxon>Sarcocystidae</taxon>
        <taxon>Cystoisospora</taxon>
    </lineage>
</organism>
<feature type="compositionally biased region" description="Low complexity" evidence="1">
    <location>
        <begin position="1228"/>
        <end position="1244"/>
    </location>
</feature>
<feature type="region of interest" description="Disordered" evidence="1">
    <location>
        <begin position="596"/>
        <end position="623"/>
    </location>
</feature>
<evidence type="ECO:0000256" key="1">
    <source>
        <dbReference type="SAM" id="MobiDB-lite"/>
    </source>
</evidence>
<feature type="region of interest" description="Disordered" evidence="1">
    <location>
        <begin position="1046"/>
        <end position="1076"/>
    </location>
</feature>
<feature type="compositionally biased region" description="Basic and acidic residues" evidence="1">
    <location>
        <begin position="2171"/>
        <end position="2184"/>
    </location>
</feature>
<feature type="region of interest" description="Disordered" evidence="1">
    <location>
        <begin position="332"/>
        <end position="362"/>
    </location>
</feature>
<feature type="compositionally biased region" description="Low complexity" evidence="1">
    <location>
        <begin position="536"/>
        <end position="547"/>
    </location>
</feature>
<dbReference type="VEuPathDB" id="ToxoDB:CSUI_003183"/>
<evidence type="ECO:0000313" key="3">
    <source>
        <dbReference type="Proteomes" id="UP000221165"/>
    </source>
</evidence>
<proteinExistence type="predicted"/>
<comment type="caution">
    <text evidence="2">The sequence shown here is derived from an EMBL/GenBank/DDBJ whole genome shotgun (WGS) entry which is preliminary data.</text>
</comment>
<feature type="compositionally biased region" description="Low complexity" evidence="1">
    <location>
        <begin position="507"/>
        <end position="519"/>
    </location>
</feature>
<feature type="region of interest" description="Disordered" evidence="1">
    <location>
        <begin position="218"/>
        <end position="244"/>
    </location>
</feature>
<dbReference type="GeneID" id="94426592"/>
<accession>A0A2C6L5V7</accession>
<feature type="compositionally biased region" description="Basic and acidic residues" evidence="1">
    <location>
        <begin position="113"/>
        <end position="122"/>
    </location>
</feature>
<dbReference type="OrthoDB" id="345720at2759"/>
<feature type="compositionally biased region" description="Polar residues" evidence="1">
    <location>
        <begin position="1368"/>
        <end position="1377"/>
    </location>
</feature>
<feature type="compositionally biased region" description="Polar residues" evidence="1">
    <location>
        <begin position="332"/>
        <end position="341"/>
    </location>
</feature>
<feature type="compositionally biased region" description="Polar residues" evidence="1">
    <location>
        <begin position="2185"/>
        <end position="2203"/>
    </location>
</feature>
<feature type="region of interest" description="Disordered" evidence="1">
    <location>
        <begin position="2276"/>
        <end position="2318"/>
    </location>
</feature>
<feature type="region of interest" description="Disordered" evidence="1">
    <location>
        <begin position="1402"/>
        <end position="1489"/>
    </location>
</feature>
<dbReference type="Proteomes" id="UP000221165">
    <property type="component" value="Unassembled WGS sequence"/>
</dbReference>
<feature type="region of interest" description="Disordered" evidence="1">
    <location>
        <begin position="95"/>
        <end position="128"/>
    </location>
</feature>
<feature type="compositionally biased region" description="Polar residues" evidence="1">
    <location>
        <begin position="270"/>
        <end position="280"/>
    </location>
</feature>
<keyword evidence="3" id="KW-1185">Reference proteome</keyword>
<reference evidence="2 3" key="1">
    <citation type="journal article" date="2017" name="Int. J. Parasitol.">
        <title>The genome of the protozoan parasite Cystoisospora suis and a reverse vaccinology approach to identify vaccine candidates.</title>
        <authorList>
            <person name="Palmieri N."/>
            <person name="Shrestha A."/>
            <person name="Ruttkowski B."/>
            <person name="Beck T."/>
            <person name="Vogl C."/>
            <person name="Tomley F."/>
            <person name="Blake D.P."/>
            <person name="Joachim A."/>
        </authorList>
    </citation>
    <scope>NUCLEOTIDE SEQUENCE [LARGE SCALE GENOMIC DNA]</scope>
    <source>
        <strain evidence="2 3">Wien I</strain>
    </source>
</reference>
<feature type="region of interest" description="Disordered" evidence="1">
    <location>
        <begin position="260"/>
        <end position="280"/>
    </location>
</feature>
<feature type="compositionally biased region" description="Polar residues" evidence="1">
    <location>
        <begin position="235"/>
        <end position="244"/>
    </location>
</feature>
<protein>
    <submittedName>
        <fullName evidence="2">Uncharacterized protein</fullName>
    </submittedName>
</protein>
<dbReference type="EMBL" id="MIGC01001382">
    <property type="protein sequence ID" value="PHJ22965.1"/>
    <property type="molecule type" value="Genomic_DNA"/>
</dbReference>
<name>A0A2C6L5V7_9APIC</name>